<comment type="caution">
    <text evidence="4">The sequence shown here is derived from an EMBL/GenBank/DDBJ whole genome shotgun (WGS) entry which is preliminary data.</text>
</comment>
<dbReference type="PANTHER" id="PTHR46423:SF1">
    <property type="entry name" value="RNA POLYMERASE II-ASSOCIATED PROTEIN 3"/>
    <property type="match status" value="1"/>
</dbReference>
<dbReference type="GO" id="GO:0101031">
    <property type="term" value="C:protein folding chaperone complex"/>
    <property type="evidence" value="ECO:0007669"/>
    <property type="project" value="TreeGrafter"/>
</dbReference>
<dbReference type="InterPro" id="IPR011990">
    <property type="entry name" value="TPR-like_helical_dom_sf"/>
</dbReference>
<dbReference type="Proteomes" id="UP000419144">
    <property type="component" value="Unassembled WGS sequence"/>
</dbReference>
<proteinExistence type="predicted"/>
<keyword evidence="5" id="KW-1185">Reference proteome</keyword>
<sequence length="224" mass="23972">MTTRHTQVACLTVAIGGLLGVCSYILYKQVRQKRAGSPNRKVHAPSSPVKPPAAASGAQASPPLPQAPISVPVEAPYPEADKAKALQLLNVLKQNANIAFREGRYEDALRGYQDCLEVTSALGAADTDAVATEQIVRANVVMVCIRMHEYDSARAVATMLLQDAAIALPDDLKVKVLYRRGLASKALNDRDAALADFKAAVHFSKDNSNPAVEQEIALLQRCAA</sequence>
<keyword evidence="3" id="KW-0812">Transmembrane</keyword>
<evidence type="ECO:0000313" key="4">
    <source>
        <dbReference type="EMBL" id="GET91718.1"/>
    </source>
</evidence>
<gene>
    <name evidence="4" type="ORF">LtaPh_3239700</name>
</gene>
<accession>A0A640KQQ3</accession>
<dbReference type="EMBL" id="BLBS01000049">
    <property type="protein sequence ID" value="GET91718.1"/>
    <property type="molecule type" value="Genomic_DNA"/>
</dbReference>
<dbReference type="AlphaFoldDB" id="A0A640KQQ3"/>
<evidence type="ECO:0000256" key="3">
    <source>
        <dbReference type="SAM" id="Phobius"/>
    </source>
</evidence>
<evidence type="ECO:0000256" key="2">
    <source>
        <dbReference type="SAM" id="MobiDB-lite"/>
    </source>
</evidence>
<dbReference type="SMART" id="SM00028">
    <property type="entry name" value="TPR"/>
    <property type="match status" value="2"/>
</dbReference>
<keyword evidence="1" id="KW-0802">TPR repeat</keyword>
<dbReference type="InterPro" id="IPR051966">
    <property type="entry name" value="RPAP3"/>
</dbReference>
<evidence type="ECO:0000313" key="5">
    <source>
        <dbReference type="Proteomes" id="UP000419144"/>
    </source>
</evidence>
<dbReference type="InterPro" id="IPR019734">
    <property type="entry name" value="TPR_rpt"/>
</dbReference>
<protein>
    <submittedName>
        <fullName evidence="4">Uncharacterized protein</fullName>
    </submittedName>
</protein>
<feature type="compositionally biased region" description="Low complexity" evidence="2">
    <location>
        <begin position="44"/>
        <end position="61"/>
    </location>
</feature>
<dbReference type="PANTHER" id="PTHR46423">
    <property type="entry name" value="RNA POLYMERASE II-ASSOCIATED PROTEIN 3"/>
    <property type="match status" value="1"/>
</dbReference>
<evidence type="ECO:0000256" key="1">
    <source>
        <dbReference type="ARBA" id="ARBA00022803"/>
    </source>
</evidence>
<organism evidence="4 5">
    <name type="scientific">Leishmania tarentolae</name>
    <name type="common">Sauroleishmania tarentolae</name>
    <dbReference type="NCBI Taxonomy" id="5689"/>
    <lineage>
        <taxon>Eukaryota</taxon>
        <taxon>Discoba</taxon>
        <taxon>Euglenozoa</taxon>
        <taxon>Kinetoplastea</taxon>
        <taxon>Metakinetoplastina</taxon>
        <taxon>Trypanosomatida</taxon>
        <taxon>Trypanosomatidae</taxon>
        <taxon>Leishmaniinae</taxon>
        <taxon>Leishmania</taxon>
        <taxon>lizard Leishmania</taxon>
    </lineage>
</organism>
<dbReference type="OrthoDB" id="2942533at2759"/>
<reference evidence="4" key="1">
    <citation type="submission" date="2019-11" db="EMBL/GenBank/DDBJ databases">
        <title>Leishmania tarentolae CDS.</title>
        <authorList>
            <person name="Goto Y."/>
            <person name="Yamagishi J."/>
        </authorList>
    </citation>
    <scope>NUCLEOTIDE SEQUENCE [LARGE SCALE GENOMIC DNA]</scope>
    <source>
        <strain evidence="4">Parrot Tar II</strain>
    </source>
</reference>
<keyword evidence="3" id="KW-1133">Transmembrane helix</keyword>
<feature type="transmembrane region" description="Helical" evidence="3">
    <location>
        <begin position="6"/>
        <end position="27"/>
    </location>
</feature>
<keyword evidence="3" id="KW-0472">Membrane</keyword>
<name>A0A640KQQ3_LEITA</name>
<dbReference type="VEuPathDB" id="TriTrypDB:LtaPh_3239700"/>
<dbReference type="SUPFAM" id="SSF48452">
    <property type="entry name" value="TPR-like"/>
    <property type="match status" value="1"/>
</dbReference>
<dbReference type="Gene3D" id="1.25.40.10">
    <property type="entry name" value="Tetratricopeptide repeat domain"/>
    <property type="match status" value="1"/>
</dbReference>
<feature type="region of interest" description="Disordered" evidence="2">
    <location>
        <begin position="36"/>
        <end position="72"/>
    </location>
</feature>